<evidence type="ECO:0000256" key="4">
    <source>
        <dbReference type="ARBA" id="ARBA00023136"/>
    </source>
</evidence>
<feature type="domain" description="Translocation and assembly module TamB C-terminal" evidence="6">
    <location>
        <begin position="995"/>
        <end position="1413"/>
    </location>
</feature>
<dbReference type="RefSeq" id="WP_106291676.1">
    <property type="nucleotide sequence ID" value="NZ_PVTH01000002.1"/>
</dbReference>
<dbReference type="GO" id="GO:0005886">
    <property type="term" value="C:plasma membrane"/>
    <property type="evidence" value="ECO:0007669"/>
    <property type="project" value="InterPro"/>
</dbReference>
<keyword evidence="4" id="KW-0472">Membrane</keyword>
<reference evidence="7 8" key="1">
    <citation type="submission" date="2018-03" db="EMBL/GenBank/DDBJ databases">
        <title>Genomic Encyclopedia of Type Strains, Phase III (KMG-III): the genomes of soil and plant-associated and newly described type strains.</title>
        <authorList>
            <person name="Whitman W."/>
        </authorList>
    </citation>
    <scope>NUCLEOTIDE SEQUENCE [LARGE SCALE GENOMIC DNA]</scope>
    <source>
        <strain evidence="7 8">CGMCC 1.9313</strain>
    </source>
</reference>
<evidence type="ECO:0000313" key="7">
    <source>
        <dbReference type="EMBL" id="PRY54461.1"/>
    </source>
</evidence>
<evidence type="ECO:0000256" key="2">
    <source>
        <dbReference type="ARBA" id="ARBA00022692"/>
    </source>
</evidence>
<comment type="subcellular location">
    <subcellularLocation>
        <location evidence="1">Membrane</location>
        <topology evidence="1">Single-pass membrane protein</topology>
    </subcellularLocation>
</comment>
<dbReference type="OrthoDB" id="9811276at2"/>
<dbReference type="PANTHER" id="PTHR36985:SF1">
    <property type="entry name" value="TRANSLOCATION AND ASSEMBLY MODULE SUBUNIT TAMB"/>
    <property type="match status" value="1"/>
</dbReference>
<accession>A0A2T0U950</accession>
<organism evidence="7 8">
    <name type="scientific">Arcticibacter pallidicorallinus</name>
    <dbReference type="NCBI Taxonomy" id="1259464"/>
    <lineage>
        <taxon>Bacteria</taxon>
        <taxon>Pseudomonadati</taxon>
        <taxon>Bacteroidota</taxon>
        <taxon>Sphingobacteriia</taxon>
        <taxon>Sphingobacteriales</taxon>
        <taxon>Sphingobacteriaceae</taxon>
        <taxon>Arcticibacter</taxon>
    </lineage>
</organism>
<comment type="caution">
    <text evidence="7">The sequence shown here is derived from an EMBL/GenBank/DDBJ whole genome shotgun (WGS) entry which is preliminary data.</text>
</comment>
<dbReference type="EMBL" id="PVTH01000002">
    <property type="protein sequence ID" value="PRY54461.1"/>
    <property type="molecule type" value="Genomic_DNA"/>
</dbReference>
<dbReference type="Proteomes" id="UP000238034">
    <property type="component" value="Unassembled WGS sequence"/>
</dbReference>
<dbReference type="GO" id="GO:0009306">
    <property type="term" value="P:protein secretion"/>
    <property type="evidence" value="ECO:0007669"/>
    <property type="project" value="InterPro"/>
</dbReference>
<sequence length="1466" mass="163650">MAASLIFALQFKSVQTYAAKRAAAYLSGELNTTIDIRSLYIKPFKLIVLEGFYIQDMEKDTLLFAPKFSVDLNLLSLRKRLVDVQTAELNGGSFYLKKYKDNTTNLQFIINYFDSGEPKTKKKPSSRPYTVTFEKIAIHNTSFRYRNFNDSTLTRQVNFNDIGLSKLNAVITDLDTKNFLFKAKVRELSFREKSGFFVKNLDTDATIDTVSMEFANLKLETNRSFLSNYLSFKYRTFSDFSDFINKVYVKASLQNSTLHSKDISYFTSALKNMNVDVRLNGDVNGRVNNIIAKNITLTAGQATYIKGNFGIKGLPDINRTVLDLQIERLFTNKKDADKLIKQATGLTGKIPEIAAKFGNVSFQGSFTGLVRNFQAKGEIKTSLGRIQPNVKMNLIGTPTYSGTIQAVDFNLGELLAQKSLGRTSLMARIDGRGFDLHQLRDKIDIDARYFDFNGYRYSNIDMRGDIINKLFRGNIRIDDRNINLSFDGDINLNTHLPAFKFNASITRANLHKLHFTKDTLQLNVNVNTAFSGNNLNNIEGDLRLTALRLTSKDSSLLVDEIGVRAEGMGSSRLLAINSDILEANIRGKYDLNTLPSYFKSVVKRYIPSLKAKIREVGDQDFNFYLNIKDFAPVAMLILPDLQIPRGAVFYGRFNSLDSIAALNGSSELIQYKKIKVHNFIIDESAARRALNLFMTADRIDITDSLYIKNINLANILYNDSLSLNVKLSDKDATNQLDLNGLIEFGTDTLAKLSLLPSDFIINREVWRVPEQVKLQFDNNKIFVQGFELLRNEQLLTIDGIISDQSEDKLNVDFKNFTLVTFNALTRAAGVVLGGQLNGNVSLTSVLKQPKIEAQLKIDTLVMNNTRVGDLNLAAGLDNVTKLVNVNMDILKDGKETMNVVGTYNASAEVNTLDLDLTMEDNELVIFTPAIKSLVSDVQGQVSAKVNVSGNILDPRINGTLGLKDAHLTVNYLRTPYRITDEVSVENSVIKLENLELRDINNNLAVATGTVDLTDLKNPLLDISIRANKFMSLNTTVKDNPVYYGTAFATGIFKFKGPTNNMSIDINAKTEEGTVFNIPLNGSETISNNDYITFVAKDSTFTPLAPSLFRGIAMNFDLVVDENSEVNIITNLGKLNGRGNATLNLKITSQGDFEMYGDYLISSGKFQFTAQDFINKIFDLSQGGSIRWTGDPADALINLKAAYSVRTDIRPLYLAAGRAAEEGRVLAEAIMNLNGNLTQPDISFDINFPTDTKVKDELQSYFNDVNNKNTQALSLIVRRSFSPNTGSVNVQAVNSTLFSAGTELFFNQLNNILAQSLNLNFVDLNIRSLNEASASLRLLEDRLVITGGVTDRRTELNDLNFIGSSVARDVELLYLLRKDGSLNARASNRPNNRNFLNPDNEYISALGLVYRQDFENLREFLRALIGKRRRDERRQLPTPTPSPNQQKPVGPSAAILPGGSDSQRKSR</sequence>
<keyword evidence="8" id="KW-1185">Reference proteome</keyword>
<evidence type="ECO:0000259" key="6">
    <source>
        <dbReference type="Pfam" id="PF04357"/>
    </source>
</evidence>
<name>A0A2T0U950_9SPHI</name>
<keyword evidence="2" id="KW-0812">Transmembrane</keyword>
<keyword evidence="3" id="KW-1133">Transmembrane helix</keyword>
<proteinExistence type="predicted"/>
<evidence type="ECO:0000313" key="8">
    <source>
        <dbReference type="Proteomes" id="UP000238034"/>
    </source>
</evidence>
<dbReference type="Pfam" id="PF04357">
    <property type="entry name" value="TamB"/>
    <property type="match status" value="2"/>
</dbReference>
<dbReference type="PANTHER" id="PTHR36985">
    <property type="entry name" value="TRANSLOCATION AND ASSEMBLY MODULE SUBUNIT TAMB"/>
    <property type="match status" value="1"/>
</dbReference>
<feature type="domain" description="Translocation and assembly module TamB C-terminal" evidence="6">
    <location>
        <begin position="792"/>
        <end position="967"/>
    </location>
</feature>
<evidence type="ECO:0000256" key="5">
    <source>
        <dbReference type="SAM" id="MobiDB-lite"/>
    </source>
</evidence>
<feature type="region of interest" description="Disordered" evidence="5">
    <location>
        <begin position="1428"/>
        <end position="1466"/>
    </location>
</feature>
<protein>
    <submittedName>
        <fullName evidence="7">Uncharacterized protein DUF490</fullName>
    </submittedName>
</protein>
<evidence type="ECO:0000256" key="1">
    <source>
        <dbReference type="ARBA" id="ARBA00004167"/>
    </source>
</evidence>
<gene>
    <name evidence="7" type="ORF">B0I27_102228</name>
</gene>
<evidence type="ECO:0000256" key="3">
    <source>
        <dbReference type="ARBA" id="ARBA00022989"/>
    </source>
</evidence>
<dbReference type="InterPro" id="IPR007452">
    <property type="entry name" value="TamB_C"/>
</dbReference>